<proteinExistence type="inferred from homology"/>
<dbReference type="InterPro" id="IPR000589">
    <property type="entry name" value="Ribosomal_uS15"/>
</dbReference>
<sequence length="93" mass="10981">MVIFIMLTKRVKKSTIKSVAKHETDTGSADVQVALLTRNIEELTKHLRKNPKDFHSRRGLLQMVADRRSHLRYLEKNNKRRYNIVIKKLGLKR</sequence>
<protein>
    <submittedName>
        <fullName evidence="3">SSU ribosomal protein S15p (S13e)</fullName>
    </submittedName>
</protein>
<evidence type="ECO:0000256" key="2">
    <source>
        <dbReference type="ARBA" id="ARBA00023274"/>
    </source>
</evidence>
<dbReference type="FunFam" id="1.10.287.10:FF:000002">
    <property type="entry name" value="30S ribosomal protein S15"/>
    <property type="match status" value="1"/>
</dbReference>
<keyword evidence="1 3" id="KW-0689">Ribosomal protein</keyword>
<dbReference type="CDD" id="cd00353">
    <property type="entry name" value="Ribosomal_S15p_S13e"/>
    <property type="match status" value="1"/>
</dbReference>
<dbReference type="PANTHER" id="PTHR23321">
    <property type="entry name" value="RIBOSOMAL PROTEIN S15, BACTERIAL AND ORGANELLAR"/>
    <property type="match status" value="1"/>
</dbReference>
<dbReference type="Gene3D" id="6.10.250.3130">
    <property type="match status" value="1"/>
</dbReference>
<dbReference type="NCBIfam" id="TIGR00952">
    <property type="entry name" value="S15_bact"/>
    <property type="match status" value="1"/>
</dbReference>
<reference evidence="3" key="1">
    <citation type="submission" date="2018-06" db="EMBL/GenBank/DDBJ databases">
        <authorList>
            <person name="Zhirakovskaya E."/>
        </authorList>
    </citation>
    <scope>NUCLEOTIDE SEQUENCE</scope>
</reference>
<dbReference type="GO" id="GO:0022627">
    <property type="term" value="C:cytosolic small ribosomal subunit"/>
    <property type="evidence" value="ECO:0007669"/>
    <property type="project" value="TreeGrafter"/>
</dbReference>
<dbReference type="GO" id="GO:0003735">
    <property type="term" value="F:structural constituent of ribosome"/>
    <property type="evidence" value="ECO:0007669"/>
    <property type="project" value="InterPro"/>
</dbReference>
<gene>
    <name evidence="3" type="ORF">MNBD_CPR01-64</name>
</gene>
<dbReference type="AlphaFoldDB" id="A0A3B0UMR1"/>
<dbReference type="HAMAP" id="MF_01343_B">
    <property type="entry name" value="Ribosomal_uS15_B"/>
    <property type="match status" value="1"/>
</dbReference>
<dbReference type="PANTHER" id="PTHR23321:SF26">
    <property type="entry name" value="SMALL RIBOSOMAL SUBUNIT PROTEIN US15M"/>
    <property type="match status" value="1"/>
</dbReference>
<organism evidence="3">
    <name type="scientific">hydrothermal vent metagenome</name>
    <dbReference type="NCBI Taxonomy" id="652676"/>
    <lineage>
        <taxon>unclassified sequences</taxon>
        <taxon>metagenomes</taxon>
        <taxon>ecological metagenomes</taxon>
    </lineage>
</organism>
<dbReference type="InterPro" id="IPR009068">
    <property type="entry name" value="uS15_NS1_RNA-bd_sf"/>
</dbReference>
<dbReference type="InterPro" id="IPR005290">
    <property type="entry name" value="Ribosomal_uS15_bac-type"/>
</dbReference>
<dbReference type="SMART" id="SM01387">
    <property type="entry name" value="Ribosomal_S15"/>
    <property type="match status" value="1"/>
</dbReference>
<name>A0A3B0UMR1_9ZZZZ</name>
<keyword evidence="2" id="KW-0687">Ribonucleoprotein</keyword>
<evidence type="ECO:0000313" key="3">
    <source>
        <dbReference type="EMBL" id="VAW32461.1"/>
    </source>
</evidence>
<evidence type="ECO:0000256" key="1">
    <source>
        <dbReference type="ARBA" id="ARBA00022980"/>
    </source>
</evidence>
<dbReference type="Pfam" id="PF00312">
    <property type="entry name" value="Ribosomal_S15"/>
    <property type="match status" value="1"/>
</dbReference>
<dbReference type="Gene3D" id="1.10.287.10">
    <property type="entry name" value="S15/NS1, RNA-binding"/>
    <property type="match status" value="1"/>
</dbReference>
<dbReference type="EMBL" id="UOEV01000051">
    <property type="protein sequence ID" value="VAW32461.1"/>
    <property type="molecule type" value="Genomic_DNA"/>
</dbReference>
<accession>A0A3B0UMR1</accession>
<dbReference type="SUPFAM" id="SSF47060">
    <property type="entry name" value="S15/NS1 RNA-binding domain"/>
    <property type="match status" value="1"/>
</dbReference>
<dbReference type="GO" id="GO:0006412">
    <property type="term" value="P:translation"/>
    <property type="evidence" value="ECO:0007669"/>
    <property type="project" value="InterPro"/>
</dbReference>